<dbReference type="PANTHER" id="PTHR42693:SF53">
    <property type="entry name" value="ENDO-4-O-SULFATASE"/>
    <property type="match status" value="1"/>
</dbReference>
<dbReference type="AlphaFoldDB" id="A0A517NMF8"/>
<dbReference type="Gene3D" id="3.40.720.10">
    <property type="entry name" value="Alkaline Phosphatase, subunit A"/>
    <property type="match status" value="1"/>
</dbReference>
<dbReference type="CDD" id="cd16151">
    <property type="entry name" value="sulfatase_like"/>
    <property type="match status" value="1"/>
</dbReference>
<dbReference type="Proteomes" id="UP000319817">
    <property type="component" value="Chromosome"/>
</dbReference>
<evidence type="ECO:0000259" key="5">
    <source>
        <dbReference type="Pfam" id="PF00884"/>
    </source>
</evidence>
<evidence type="ECO:0000256" key="1">
    <source>
        <dbReference type="ARBA" id="ARBA00008779"/>
    </source>
</evidence>
<evidence type="ECO:0000256" key="2">
    <source>
        <dbReference type="ARBA" id="ARBA00022723"/>
    </source>
</evidence>
<evidence type="ECO:0000313" key="6">
    <source>
        <dbReference type="EMBL" id="QDT08314.1"/>
    </source>
</evidence>
<dbReference type="GO" id="GO:0046872">
    <property type="term" value="F:metal ion binding"/>
    <property type="evidence" value="ECO:0007669"/>
    <property type="project" value="UniProtKB-KW"/>
</dbReference>
<evidence type="ECO:0000256" key="3">
    <source>
        <dbReference type="ARBA" id="ARBA00022801"/>
    </source>
</evidence>
<dbReference type="EMBL" id="CP036526">
    <property type="protein sequence ID" value="QDT08314.1"/>
    <property type="molecule type" value="Genomic_DNA"/>
</dbReference>
<dbReference type="InterPro" id="IPR024607">
    <property type="entry name" value="Sulfatase_CS"/>
</dbReference>
<accession>A0A517NMF8</accession>
<keyword evidence="2" id="KW-0479">Metal-binding</keyword>
<evidence type="ECO:0000313" key="7">
    <source>
        <dbReference type="Proteomes" id="UP000319817"/>
    </source>
</evidence>
<dbReference type="InterPro" id="IPR017850">
    <property type="entry name" value="Alkaline_phosphatase_core_sf"/>
</dbReference>
<feature type="domain" description="Sulfatase N-terminal" evidence="5">
    <location>
        <begin position="10"/>
        <end position="310"/>
    </location>
</feature>
<keyword evidence="3 6" id="KW-0378">Hydrolase</keyword>
<sequence length="422" mass="47480">MHDCQSADRPNIVMIMADDLGFETIGANGGTSYKTPILDQMAAEGVRFPHCYSQPICTPSRVQLMTGIYNVRNYAEFGLLETSQRTFANLLRDDGYETCIVGKWQLGKDKALPKHFGFSEHCLWQLFRRPSRFASPGLEINGEPKDFPGGYGPDVATDYAVNFIDENKDKPFLLYYPMILTHCPFEPTPDSADWDPASPGSKTYKGDAKYFGDMVSYMDKIIGRILTQLDQSGVRENTLVIFTGDNGTDVPVVSMMGDVEVAGAKGKTTDGGNHVPLIIQWKGKTVVGKVCKDIVDFSDFLPTMCEAAGVEIPASPELDGRSFLPQLIGQKGNPREWIYQWYARNGGVKGAEFTRNQRYKLYRTGKFYDVANDRLEKNPLDVTQLDPETLLVYRNLKHAIDQYIDARPQRFANWKKSNRKKK</sequence>
<dbReference type="GO" id="GO:0004065">
    <property type="term" value="F:arylsulfatase activity"/>
    <property type="evidence" value="ECO:0007669"/>
    <property type="project" value="UniProtKB-EC"/>
</dbReference>
<comment type="similarity">
    <text evidence="1">Belongs to the sulfatase family.</text>
</comment>
<protein>
    <submittedName>
        <fullName evidence="6">Arylsulfatase</fullName>
        <ecNumber evidence="6">3.1.6.1</ecNumber>
    </submittedName>
</protein>
<dbReference type="PANTHER" id="PTHR42693">
    <property type="entry name" value="ARYLSULFATASE FAMILY MEMBER"/>
    <property type="match status" value="1"/>
</dbReference>
<evidence type="ECO:0000256" key="4">
    <source>
        <dbReference type="ARBA" id="ARBA00022837"/>
    </source>
</evidence>
<keyword evidence="7" id="KW-1185">Reference proteome</keyword>
<reference evidence="6 7" key="1">
    <citation type="submission" date="2019-02" db="EMBL/GenBank/DDBJ databases">
        <title>Deep-cultivation of Planctomycetes and their phenomic and genomic characterization uncovers novel biology.</title>
        <authorList>
            <person name="Wiegand S."/>
            <person name="Jogler M."/>
            <person name="Boedeker C."/>
            <person name="Pinto D."/>
            <person name="Vollmers J."/>
            <person name="Rivas-Marin E."/>
            <person name="Kohn T."/>
            <person name="Peeters S.H."/>
            <person name="Heuer A."/>
            <person name="Rast P."/>
            <person name="Oberbeckmann S."/>
            <person name="Bunk B."/>
            <person name="Jeske O."/>
            <person name="Meyerdierks A."/>
            <person name="Storesund J.E."/>
            <person name="Kallscheuer N."/>
            <person name="Luecker S."/>
            <person name="Lage O.M."/>
            <person name="Pohl T."/>
            <person name="Merkel B.J."/>
            <person name="Hornburger P."/>
            <person name="Mueller R.-W."/>
            <person name="Bruemmer F."/>
            <person name="Labrenz M."/>
            <person name="Spormann A.M."/>
            <person name="Op den Camp H."/>
            <person name="Overmann J."/>
            <person name="Amann R."/>
            <person name="Jetten M.S.M."/>
            <person name="Mascher T."/>
            <person name="Medema M.H."/>
            <person name="Devos D.P."/>
            <person name="Kaster A.-K."/>
            <person name="Ovreas L."/>
            <person name="Rohde M."/>
            <person name="Galperin M.Y."/>
            <person name="Jogler C."/>
        </authorList>
    </citation>
    <scope>NUCLEOTIDE SEQUENCE [LARGE SCALE GENOMIC DNA]</scope>
    <source>
        <strain evidence="6 7">K23_9</strain>
    </source>
</reference>
<dbReference type="Pfam" id="PF00884">
    <property type="entry name" value="Sulfatase"/>
    <property type="match status" value="1"/>
</dbReference>
<dbReference type="InterPro" id="IPR050738">
    <property type="entry name" value="Sulfatase"/>
</dbReference>
<dbReference type="SUPFAM" id="SSF53649">
    <property type="entry name" value="Alkaline phosphatase-like"/>
    <property type="match status" value="1"/>
</dbReference>
<dbReference type="EC" id="3.1.6.1" evidence="6"/>
<gene>
    <name evidence="6" type="primary">atsA_14</name>
    <name evidence="6" type="ORF">K239x_02520</name>
</gene>
<name>A0A517NMF8_9BACT</name>
<keyword evidence="4" id="KW-0106">Calcium</keyword>
<dbReference type="InterPro" id="IPR000917">
    <property type="entry name" value="Sulfatase_N"/>
</dbReference>
<dbReference type="PROSITE" id="PS00523">
    <property type="entry name" value="SULFATASE_1"/>
    <property type="match status" value="1"/>
</dbReference>
<organism evidence="6 7">
    <name type="scientific">Stieleria marina</name>
    <dbReference type="NCBI Taxonomy" id="1930275"/>
    <lineage>
        <taxon>Bacteria</taxon>
        <taxon>Pseudomonadati</taxon>
        <taxon>Planctomycetota</taxon>
        <taxon>Planctomycetia</taxon>
        <taxon>Pirellulales</taxon>
        <taxon>Pirellulaceae</taxon>
        <taxon>Stieleria</taxon>
    </lineage>
</organism>
<proteinExistence type="inferred from homology"/>